<dbReference type="EMBL" id="CP025411">
    <property type="protein sequence ID" value="AUH35772.1"/>
    <property type="molecule type" value="Genomic_DNA"/>
</dbReference>
<evidence type="ECO:0000313" key="2">
    <source>
        <dbReference type="Proteomes" id="UP000233742"/>
    </source>
</evidence>
<sequence>MLCRRRSGMADIWARLRGKELRLALCSNLASDYVTALRGALPDPLDVEVLSCKVEAIKPEPAIYAAVLDGLQVKAGRVLFVGDKPHADIMGSRAAGMKAMHVDELVAAMRSG</sequence>
<name>A0A2K9F5Y0_9RHOB</name>
<dbReference type="AlphaFoldDB" id="A0A2K9F5Y0"/>
<accession>A0A2K9F5Y0</accession>
<evidence type="ECO:0000313" key="1">
    <source>
        <dbReference type="EMBL" id="AUH35772.1"/>
    </source>
</evidence>
<protein>
    <recommendedName>
        <fullName evidence="3">HAD family hydrolase</fullName>
    </recommendedName>
</protein>
<dbReference type="InterPro" id="IPR036412">
    <property type="entry name" value="HAD-like_sf"/>
</dbReference>
<gene>
    <name evidence="1" type="ORF">CUV01_19515</name>
</gene>
<dbReference type="InterPro" id="IPR041492">
    <property type="entry name" value="HAD_2"/>
</dbReference>
<keyword evidence="2" id="KW-1185">Reference proteome</keyword>
<dbReference type="Proteomes" id="UP000233742">
    <property type="component" value="Plasmid pBM153"/>
</dbReference>
<dbReference type="SUPFAM" id="SSF56784">
    <property type="entry name" value="HAD-like"/>
    <property type="match status" value="1"/>
</dbReference>
<dbReference type="KEGG" id="paro:CUV01_19515"/>
<keyword evidence="1" id="KW-0614">Plasmid</keyword>
<dbReference type="InterPro" id="IPR023214">
    <property type="entry name" value="HAD_sf"/>
</dbReference>
<evidence type="ECO:0008006" key="3">
    <source>
        <dbReference type="Google" id="ProtNLM"/>
    </source>
</evidence>
<dbReference type="Gene3D" id="3.40.50.1000">
    <property type="entry name" value="HAD superfamily/HAD-like"/>
    <property type="match status" value="1"/>
</dbReference>
<reference evidence="1 2" key="1">
    <citation type="submission" date="2017-12" db="EMBL/GenBank/DDBJ databases">
        <authorList>
            <person name="Hurst M.R.H."/>
        </authorList>
    </citation>
    <scope>NUCLEOTIDE SEQUENCE [LARGE SCALE GENOMIC DNA]</scope>
    <source>
        <strain evidence="1 2">BM15</strain>
        <plasmid evidence="2">Plasmid pbm153</plasmid>
    </source>
</reference>
<geneLocation type="plasmid" evidence="2">
    <name>pbm153</name>
</geneLocation>
<organism evidence="1 2">
    <name type="scientific">Paracoccus tegillarcae</name>
    <dbReference type="NCBI Taxonomy" id="1529068"/>
    <lineage>
        <taxon>Bacteria</taxon>
        <taxon>Pseudomonadati</taxon>
        <taxon>Pseudomonadota</taxon>
        <taxon>Alphaproteobacteria</taxon>
        <taxon>Rhodobacterales</taxon>
        <taxon>Paracoccaceae</taxon>
        <taxon>Paracoccus</taxon>
    </lineage>
</organism>
<dbReference type="PANTHER" id="PTHR43611">
    <property type="entry name" value="ALPHA-D-GLUCOSE 1-PHOSPHATE PHOSPHATASE"/>
    <property type="match status" value="1"/>
</dbReference>
<proteinExistence type="predicted"/>
<dbReference type="Pfam" id="PF13419">
    <property type="entry name" value="HAD_2"/>
    <property type="match status" value="1"/>
</dbReference>
<dbReference type="PANTHER" id="PTHR43611:SF3">
    <property type="entry name" value="FLAVIN MONONUCLEOTIDE HYDROLASE 1, CHLOROPLATIC"/>
    <property type="match status" value="1"/>
</dbReference>
<dbReference type="InterPro" id="IPR006439">
    <property type="entry name" value="HAD-SF_hydro_IA"/>
</dbReference>
<dbReference type="NCBIfam" id="TIGR01549">
    <property type="entry name" value="HAD-SF-IA-v1"/>
    <property type="match status" value="1"/>
</dbReference>